<feature type="transmembrane region" description="Helical" evidence="1">
    <location>
        <begin position="162"/>
        <end position="182"/>
    </location>
</feature>
<feature type="transmembrane region" description="Helical" evidence="1">
    <location>
        <begin position="194"/>
        <end position="214"/>
    </location>
</feature>
<gene>
    <name evidence="2" type="ORF">A3H78_02115</name>
</gene>
<keyword evidence="1" id="KW-0812">Transmembrane</keyword>
<dbReference type="AlphaFoldDB" id="A0A1F7JC54"/>
<dbReference type="Proteomes" id="UP000177418">
    <property type="component" value="Unassembled WGS sequence"/>
</dbReference>
<reference evidence="2 3" key="1">
    <citation type="journal article" date="2016" name="Nat. Commun.">
        <title>Thousands of microbial genomes shed light on interconnected biogeochemical processes in an aquifer system.</title>
        <authorList>
            <person name="Anantharaman K."/>
            <person name="Brown C.T."/>
            <person name="Hug L.A."/>
            <person name="Sharon I."/>
            <person name="Castelle C.J."/>
            <person name="Probst A.J."/>
            <person name="Thomas B.C."/>
            <person name="Singh A."/>
            <person name="Wilkins M.J."/>
            <person name="Karaoz U."/>
            <person name="Brodie E.L."/>
            <person name="Williams K.H."/>
            <person name="Hubbard S.S."/>
            <person name="Banfield J.F."/>
        </authorList>
    </citation>
    <scope>NUCLEOTIDE SEQUENCE [LARGE SCALE GENOMIC DNA]</scope>
</reference>
<keyword evidence="1" id="KW-1133">Transmembrane helix</keyword>
<keyword evidence="1" id="KW-0472">Membrane</keyword>
<accession>A0A1F7JC54</accession>
<feature type="transmembrane region" description="Helical" evidence="1">
    <location>
        <begin position="226"/>
        <end position="245"/>
    </location>
</feature>
<sequence length="524" mass="61031">MYLAFGANIKTALQMRIFFFILGLATFHNYLILLVIPGICFYLYRTKTIFFKKIHDRLILFLLFFLGGTPYFYYLFRAGTVTPLETTFPSNLVDLLRLIARSDYGIFRLSRTTFFSLSAATTSLLNFFNFILTDFKIIGTFFIIAGFVTILKMKDEAMKKFFIIQFIIFVVFFFYTSFPLTINFTIGTFEKYLLIPYFFLTVALLLGFKTINGLVNNRLHNKTLKIAGAAAFSISLLIYCLILFINNSPRILLLKQDFTAENFGFDVLNSVEKNSIVNLKGDTISYNSLFVKEVQHQRRDVKFINFLRLNDAKYQVKISKLYPNIKLPAINSNYDITVHDFLLFNSERFPIYSNEPLNTKNSSWLPMGILWKYYSEGKSLPDAKGLIVSNILLWNKYHSPMSGSLAKFRSLLLSDVLRTYSLGHWTFGELLFKDKQYEFSSSEYEQAFNLWPDNTINILAFAKSLIKVKQCNRAKEILGPSEKYRVDLKEVYKIYIDLYANCYKDSKNAEEFMNKFKQLNKPLY</sequence>
<dbReference type="EMBL" id="MGAV01000024">
    <property type="protein sequence ID" value="OGK53155.1"/>
    <property type="molecule type" value="Genomic_DNA"/>
</dbReference>
<evidence type="ECO:0000313" key="2">
    <source>
        <dbReference type="EMBL" id="OGK53155.1"/>
    </source>
</evidence>
<organism evidence="2 3">
    <name type="scientific">Candidatus Roizmanbacteria bacterium RIFCSPLOWO2_02_FULL_36_11</name>
    <dbReference type="NCBI Taxonomy" id="1802071"/>
    <lineage>
        <taxon>Bacteria</taxon>
        <taxon>Candidatus Roizmaniibacteriota</taxon>
    </lineage>
</organism>
<evidence type="ECO:0000256" key="1">
    <source>
        <dbReference type="SAM" id="Phobius"/>
    </source>
</evidence>
<feature type="transmembrane region" description="Helical" evidence="1">
    <location>
        <begin position="17"/>
        <end position="44"/>
    </location>
</feature>
<name>A0A1F7JC54_9BACT</name>
<dbReference type="InterPro" id="IPR052724">
    <property type="entry name" value="GT117_domain-containing"/>
</dbReference>
<proteinExistence type="predicted"/>
<protein>
    <submittedName>
        <fullName evidence="2">Uncharacterized protein</fullName>
    </submittedName>
</protein>
<dbReference type="PANTHER" id="PTHR16214:SF3">
    <property type="entry name" value="TRANSMEMBRANE PROTEIN 260"/>
    <property type="match status" value="1"/>
</dbReference>
<comment type="caution">
    <text evidence="2">The sequence shown here is derived from an EMBL/GenBank/DDBJ whole genome shotgun (WGS) entry which is preliminary data.</text>
</comment>
<dbReference type="PANTHER" id="PTHR16214">
    <property type="entry name" value="TRANSMEMBRANE PROTEIN 260"/>
    <property type="match status" value="1"/>
</dbReference>
<evidence type="ECO:0000313" key="3">
    <source>
        <dbReference type="Proteomes" id="UP000177418"/>
    </source>
</evidence>
<feature type="transmembrane region" description="Helical" evidence="1">
    <location>
        <begin position="56"/>
        <end position="76"/>
    </location>
</feature>
<feature type="transmembrane region" description="Helical" evidence="1">
    <location>
        <begin position="127"/>
        <end position="150"/>
    </location>
</feature>